<accession>A0A267FEW4</accession>
<evidence type="ECO:0000259" key="5">
    <source>
        <dbReference type="Pfam" id="PF02902"/>
    </source>
</evidence>
<dbReference type="STRING" id="282301.A0A267FEW4"/>
<dbReference type="CDD" id="cd15517">
    <property type="entry name" value="PHD_TCF19_like"/>
    <property type="match status" value="1"/>
</dbReference>
<dbReference type="Gene3D" id="3.40.395.10">
    <property type="entry name" value="Adenoviral Proteinase, Chain A"/>
    <property type="match status" value="1"/>
</dbReference>
<evidence type="ECO:0000256" key="1">
    <source>
        <dbReference type="ARBA" id="ARBA00005234"/>
    </source>
</evidence>
<comment type="similarity">
    <text evidence="1">Belongs to the peptidase C48 family.</text>
</comment>
<feature type="region of interest" description="Disordered" evidence="4">
    <location>
        <begin position="1"/>
        <end position="31"/>
    </location>
</feature>
<feature type="compositionally biased region" description="Polar residues" evidence="4">
    <location>
        <begin position="452"/>
        <end position="465"/>
    </location>
</feature>
<dbReference type="GO" id="GO:0006508">
    <property type="term" value="P:proteolysis"/>
    <property type="evidence" value="ECO:0007669"/>
    <property type="project" value="UniProtKB-KW"/>
</dbReference>
<dbReference type="EMBL" id="NIVC01001098">
    <property type="protein sequence ID" value="PAA72330.1"/>
    <property type="molecule type" value="Genomic_DNA"/>
</dbReference>
<organism evidence="6 7">
    <name type="scientific">Macrostomum lignano</name>
    <dbReference type="NCBI Taxonomy" id="282301"/>
    <lineage>
        <taxon>Eukaryota</taxon>
        <taxon>Metazoa</taxon>
        <taxon>Spiralia</taxon>
        <taxon>Lophotrochozoa</taxon>
        <taxon>Platyhelminthes</taxon>
        <taxon>Rhabditophora</taxon>
        <taxon>Macrostomorpha</taxon>
        <taxon>Macrostomida</taxon>
        <taxon>Macrostomidae</taxon>
        <taxon>Macrostomum</taxon>
    </lineage>
</organism>
<dbReference type="Pfam" id="PF02902">
    <property type="entry name" value="Peptidase_C48"/>
    <property type="match status" value="1"/>
</dbReference>
<sequence>MPDPEEENQSGISVDPPDSEAATTLRSSSPFSGIFGVPEPINTEAKELNPNFSLEAMQKVFKLYLPLLPIWSVCVFKGTPISTHLTNAPVESWFRWVKARVRRKSGTRLLIGNFLRAQLECVLERISRVKKNQQTVLPPRRPRRRKVNEEAPHVPKGDPWASRVSKPSYLGGKIASKLPFKCSQLRPARKSEHRFAPKSETPTCALSPPATLSKNTFITVKADNCGEEIKSVYRGCVFIRRDCAKTEIGQECAATTENGRECPIKLKLAEGAQSKRMMAESSKPKRMIAESPQSKRRMAESAQPKRRMAESPQPKRRMAESAQPKRRMAESPQPKRRMAESAQPKRRMAESPQPKRRMAESAQPKRRMAESPQPKRRMAESAQPKRRMAESPQPKRRMAESAQPKRRMAESPQPKRRMAESAQSKRRMAESAQSKRRMAESAQPKRRMAESAQFNPRTTESTQLKTRVGKRAQPKRRMANSAQVNRRQTSVELKSTKNPLVSTSINQLFHFMDKKENSKCPATSRKFITSDSKRLKILPTASAKSKKNRDENFTKEELVPCFSTQEKYGKFCIRRFDRDSLLSERSWISVTIINALLAAVASQHDGAAFLLHYEVDILFRGVEDQFTAELIDKLHNAKKAIIGTIYRNQHFMLLFVDLERHNVAVLDPLLSSEQLNISICANLNSVRHCFGWHEMQPITIKHSIQQDGNSCGVLVCKFADLLLSDSSLNINSAPREMALSRLELWKTLLLRAVDQENLCWMCGEKEAASHDGAYDNWIQCEKCFIWFHEACIRQSCISTCVFCDRI</sequence>
<dbReference type="SUPFAM" id="SSF54001">
    <property type="entry name" value="Cysteine proteinases"/>
    <property type="match status" value="1"/>
</dbReference>
<dbReference type="InterPro" id="IPR038765">
    <property type="entry name" value="Papain-like_cys_pep_sf"/>
</dbReference>
<feature type="compositionally biased region" description="Basic and acidic residues" evidence="4">
    <location>
        <begin position="147"/>
        <end position="156"/>
    </location>
</feature>
<feature type="region of interest" description="Disordered" evidence="4">
    <location>
        <begin position="133"/>
        <end position="161"/>
    </location>
</feature>
<gene>
    <name evidence="6" type="ORF">BOX15_Mlig023417g3</name>
</gene>
<evidence type="ECO:0000256" key="3">
    <source>
        <dbReference type="ARBA" id="ARBA00022801"/>
    </source>
</evidence>
<evidence type="ECO:0000256" key="4">
    <source>
        <dbReference type="SAM" id="MobiDB-lite"/>
    </source>
</evidence>
<feature type="compositionally biased region" description="Polar residues" evidence="4">
    <location>
        <begin position="21"/>
        <end position="31"/>
    </location>
</feature>
<dbReference type="SUPFAM" id="SSF57903">
    <property type="entry name" value="FYVE/PHD zinc finger"/>
    <property type="match status" value="1"/>
</dbReference>
<dbReference type="Proteomes" id="UP000215902">
    <property type="component" value="Unassembled WGS sequence"/>
</dbReference>
<proteinExistence type="inferred from homology"/>
<evidence type="ECO:0000256" key="2">
    <source>
        <dbReference type="ARBA" id="ARBA00022670"/>
    </source>
</evidence>
<dbReference type="AlphaFoldDB" id="A0A267FEW4"/>
<feature type="region of interest" description="Disordered" evidence="4">
    <location>
        <begin position="271"/>
        <end position="495"/>
    </location>
</feature>
<dbReference type="GO" id="GO:0008234">
    <property type="term" value="F:cysteine-type peptidase activity"/>
    <property type="evidence" value="ECO:0007669"/>
    <property type="project" value="InterPro"/>
</dbReference>
<feature type="domain" description="Ubiquitin-like protease family profile" evidence="5">
    <location>
        <begin position="616"/>
        <end position="729"/>
    </location>
</feature>
<dbReference type="InterPro" id="IPR003653">
    <property type="entry name" value="Peptidase_C48_C"/>
</dbReference>
<dbReference type="InterPro" id="IPR011011">
    <property type="entry name" value="Znf_FYVE_PHD"/>
</dbReference>
<comment type="caution">
    <text evidence="6">The sequence shown here is derived from an EMBL/GenBank/DDBJ whole genome shotgun (WGS) entry which is preliminary data.</text>
</comment>
<evidence type="ECO:0000313" key="7">
    <source>
        <dbReference type="Proteomes" id="UP000215902"/>
    </source>
</evidence>
<keyword evidence="7" id="KW-1185">Reference proteome</keyword>
<name>A0A267FEW4_9PLAT</name>
<feature type="compositionally biased region" description="Basic residues" evidence="4">
    <location>
        <begin position="467"/>
        <end position="478"/>
    </location>
</feature>
<dbReference type="OrthoDB" id="413122at2759"/>
<evidence type="ECO:0000313" key="6">
    <source>
        <dbReference type="EMBL" id="PAA72330.1"/>
    </source>
</evidence>
<protein>
    <recommendedName>
        <fullName evidence="5">Ubiquitin-like protease family profile domain-containing protein</fullName>
    </recommendedName>
</protein>
<reference evidence="6 7" key="1">
    <citation type="submission" date="2017-06" db="EMBL/GenBank/DDBJ databases">
        <title>A platform for efficient transgenesis in Macrostomum lignano, a flatworm model organism for stem cell research.</title>
        <authorList>
            <person name="Berezikov E."/>
        </authorList>
    </citation>
    <scope>NUCLEOTIDE SEQUENCE [LARGE SCALE GENOMIC DNA]</scope>
    <source>
        <strain evidence="6">DV1</strain>
        <tissue evidence="6">Whole organism</tissue>
    </source>
</reference>
<feature type="compositionally biased region" description="Polar residues" evidence="4">
    <location>
        <begin position="480"/>
        <end position="495"/>
    </location>
</feature>
<keyword evidence="3" id="KW-0378">Hydrolase</keyword>
<keyword evidence="2" id="KW-0645">Protease</keyword>